<gene>
    <name evidence="1" type="ORF">AGR7A_pAt20135</name>
</gene>
<evidence type="ECO:0000313" key="1">
    <source>
        <dbReference type="EMBL" id="CVI63198.1"/>
    </source>
</evidence>
<comment type="caution">
    <text evidence="1">The sequence shown here is derived from an EMBL/GenBank/DDBJ whole genome shotgun (WGS) entry which is preliminary data.</text>
</comment>
<dbReference type="Proteomes" id="UP000192140">
    <property type="component" value="Unassembled WGS sequence"/>
</dbReference>
<dbReference type="AlphaFoldDB" id="A0A1S7UA01"/>
<keyword evidence="2" id="KW-1185">Reference proteome</keyword>
<organism evidence="1 2">
    <name type="scientific">Agrobacterium deltaense NCPPB 1641</name>
    <dbReference type="NCBI Taxonomy" id="1183425"/>
    <lineage>
        <taxon>Bacteria</taxon>
        <taxon>Pseudomonadati</taxon>
        <taxon>Pseudomonadota</taxon>
        <taxon>Alphaproteobacteria</taxon>
        <taxon>Hyphomicrobiales</taxon>
        <taxon>Rhizobiaceae</taxon>
        <taxon>Rhizobium/Agrobacterium group</taxon>
        <taxon>Agrobacterium</taxon>
    </lineage>
</organism>
<reference evidence="1" key="1">
    <citation type="submission" date="2016-01" db="EMBL/GenBank/DDBJ databases">
        <authorList>
            <person name="Regsiter A."/>
            <person name="william w."/>
        </authorList>
    </citation>
    <scope>NUCLEOTIDE SEQUENCE</scope>
    <source>
        <strain evidence="1">NCPPB 1641</strain>
    </source>
</reference>
<name>A0A1S7UA01_9HYPH</name>
<sequence length="26" mass="2996">MPIKIMNYNKRLAESGDITPGSYYPH</sequence>
<protein>
    <submittedName>
        <fullName evidence="1">Uncharacterized protein</fullName>
    </submittedName>
</protein>
<proteinExistence type="predicted"/>
<evidence type="ECO:0000313" key="2">
    <source>
        <dbReference type="Proteomes" id="UP000192140"/>
    </source>
</evidence>
<accession>A0A1S7UA01</accession>
<dbReference type="EMBL" id="FCNP01000049">
    <property type="protein sequence ID" value="CVI63198.1"/>
    <property type="molecule type" value="Genomic_DNA"/>
</dbReference>